<organism evidence="2 3">
    <name type="scientific">Carnegiea gigantea</name>
    <dbReference type="NCBI Taxonomy" id="171969"/>
    <lineage>
        <taxon>Eukaryota</taxon>
        <taxon>Viridiplantae</taxon>
        <taxon>Streptophyta</taxon>
        <taxon>Embryophyta</taxon>
        <taxon>Tracheophyta</taxon>
        <taxon>Spermatophyta</taxon>
        <taxon>Magnoliopsida</taxon>
        <taxon>eudicotyledons</taxon>
        <taxon>Gunneridae</taxon>
        <taxon>Pentapetalae</taxon>
        <taxon>Caryophyllales</taxon>
        <taxon>Cactineae</taxon>
        <taxon>Cactaceae</taxon>
        <taxon>Cactoideae</taxon>
        <taxon>Echinocereeae</taxon>
        <taxon>Carnegiea</taxon>
    </lineage>
</organism>
<dbReference type="Proteomes" id="UP001153076">
    <property type="component" value="Unassembled WGS sequence"/>
</dbReference>
<name>A0A9Q1JPR0_9CARY</name>
<sequence>MPQRKKGFALSLGDSSSGIEADSTSGSGSSQSVVPTQLTQGKGSRQETAYRKRVISKEYCGLMESCHRLYPTPSRVSIMVSAHAYQISLQKNYNFEGQYTWAPELTEEVKEGWLKIKKEKTPTPSALFVRSHSKEDPESGKVFIDDRSKALWVSGGWSKKSTIYGLGTSDTMFYEKRTASTTSTSSTYTPSAYSKLQVDLKSTQQ</sequence>
<dbReference type="EMBL" id="JAKOGI010000972">
    <property type="protein sequence ID" value="KAJ8428756.1"/>
    <property type="molecule type" value="Genomic_DNA"/>
</dbReference>
<keyword evidence="3" id="KW-1185">Reference proteome</keyword>
<proteinExistence type="predicted"/>
<evidence type="ECO:0000313" key="3">
    <source>
        <dbReference type="Proteomes" id="UP001153076"/>
    </source>
</evidence>
<protein>
    <submittedName>
        <fullName evidence="2">Uncharacterized protein</fullName>
    </submittedName>
</protein>
<evidence type="ECO:0000313" key="2">
    <source>
        <dbReference type="EMBL" id="KAJ8428756.1"/>
    </source>
</evidence>
<gene>
    <name evidence="2" type="ORF">Cgig2_003070</name>
</gene>
<evidence type="ECO:0000256" key="1">
    <source>
        <dbReference type="SAM" id="MobiDB-lite"/>
    </source>
</evidence>
<feature type="compositionally biased region" description="Low complexity" evidence="1">
    <location>
        <begin position="23"/>
        <end position="37"/>
    </location>
</feature>
<comment type="caution">
    <text evidence="2">The sequence shown here is derived from an EMBL/GenBank/DDBJ whole genome shotgun (WGS) entry which is preliminary data.</text>
</comment>
<accession>A0A9Q1JPR0</accession>
<dbReference type="AlphaFoldDB" id="A0A9Q1JPR0"/>
<reference evidence="2" key="1">
    <citation type="submission" date="2022-04" db="EMBL/GenBank/DDBJ databases">
        <title>Carnegiea gigantea Genome sequencing and assembly v2.</title>
        <authorList>
            <person name="Copetti D."/>
            <person name="Sanderson M.J."/>
            <person name="Burquez A."/>
            <person name="Wojciechowski M.F."/>
        </authorList>
    </citation>
    <scope>NUCLEOTIDE SEQUENCE</scope>
    <source>
        <strain evidence="2">SGP5-SGP5p</strain>
        <tissue evidence="2">Aerial part</tissue>
    </source>
</reference>
<feature type="region of interest" description="Disordered" evidence="1">
    <location>
        <begin position="1"/>
        <end position="47"/>
    </location>
</feature>